<gene>
    <name evidence="2" type="ORF">DGD08_13055</name>
</gene>
<dbReference type="AlphaFoldDB" id="A0A3D4VAI4"/>
<dbReference type="InterPro" id="IPR056692">
    <property type="entry name" value="DUF7790"/>
</dbReference>
<proteinExistence type="predicted"/>
<name>A0A3D4VAI4_9BACT</name>
<evidence type="ECO:0000313" key="3">
    <source>
        <dbReference type="Proteomes" id="UP000264071"/>
    </source>
</evidence>
<feature type="domain" description="DUF7790" evidence="1">
    <location>
        <begin position="291"/>
        <end position="392"/>
    </location>
</feature>
<organism evidence="2 3">
    <name type="scientific">Gemmatimonas aurantiaca</name>
    <dbReference type="NCBI Taxonomy" id="173480"/>
    <lineage>
        <taxon>Bacteria</taxon>
        <taxon>Pseudomonadati</taxon>
        <taxon>Gemmatimonadota</taxon>
        <taxon>Gemmatimonadia</taxon>
        <taxon>Gemmatimonadales</taxon>
        <taxon>Gemmatimonadaceae</taxon>
        <taxon>Gemmatimonas</taxon>
    </lineage>
</organism>
<dbReference type="Pfam" id="PF25046">
    <property type="entry name" value="DUF7790"/>
    <property type="match status" value="2"/>
</dbReference>
<dbReference type="Proteomes" id="UP000264071">
    <property type="component" value="Unassembled WGS sequence"/>
</dbReference>
<accession>A0A3D4VAI4</accession>
<reference evidence="2 3" key="1">
    <citation type="journal article" date="2018" name="Nat. Biotechnol.">
        <title>A standardized bacterial taxonomy based on genome phylogeny substantially revises the tree of life.</title>
        <authorList>
            <person name="Parks D.H."/>
            <person name="Chuvochina M."/>
            <person name="Waite D.W."/>
            <person name="Rinke C."/>
            <person name="Skarshewski A."/>
            <person name="Chaumeil P.A."/>
            <person name="Hugenholtz P."/>
        </authorList>
    </citation>
    <scope>NUCLEOTIDE SEQUENCE [LARGE SCALE GENOMIC DNA]</scope>
    <source>
        <strain evidence="2">UBA8844</strain>
    </source>
</reference>
<dbReference type="EMBL" id="DPIY01000010">
    <property type="protein sequence ID" value="HCT58126.1"/>
    <property type="molecule type" value="Genomic_DNA"/>
</dbReference>
<feature type="domain" description="DUF7790" evidence="1">
    <location>
        <begin position="111"/>
        <end position="188"/>
    </location>
</feature>
<evidence type="ECO:0000313" key="2">
    <source>
        <dbReference type="EMBL" id="HCT58126.1"/>
    </source>
</evidence>
<comment type="caution">
    <text evidence="2">The sequence shown here is derived from an EMBL/GenBank/DDBJ whole genome shotgun (WGS) entry which is preliminary data.</text>
</comment>
<protein>
    <recommendedName>
        <fullName evidence="1">DUF7790 domain-containing protein</fullName>
    </recommendedName>
</protein>
<evidence type="ECO:0000259" key="1">
    <source>
        <dbReference type="Pfam" id="PF25046"/>
    </source>
</evidence>
<sequence>MCLWRGDALHGHHPNGTAIHSNLDGQTMHRASNRFGMLPAVCLLMAGCRTAPIAQPNTPPTALQAGVSEQLAPLASPVGSARLPEQLPDSIWWRMIQEFSEPGGYFRSENFVSNELGLQHVVARLRLTAPPGSVYLGVGPEQNFTYIAALEPRIAFIVDIRRQNLLQHLWYKAVFELSPTRAEFLARLFARPLAAGSTPSTTWRADSLIARLMRTPMDTVYFRRTYAEVEAHLIRGRGIPLDSSDRATLRYIDGVFANSGPELNYSSGSTLGGGFGRGGFRRMPSFAEVAEATDQAGENLGFLGTERAYQRVRDMQRRNLIVPVVGNFAGPHALQRVGTWLRERDARVQVFYTSNVEQYLFQQGDEWARFYANVAAMPVDTAARFIRSVTGGFGVARSQFMMTQLTSPILPILQASADGTLGGYGDVIRRSEP</sequence>
<dbReference type="CDD" id="cd21179">
    <property type="entry name" value="LIC_1098-like"/>
    <property type="match status" value="1"/>
</dbReference>